<evidence type="ECO:0000313" key="4">
    <source>
        <dbReference type="EnsemblPlants" id="cds.novel_model_5683_5bd9a17a"/>
    </source>
</evidence>
<dbReference type="EMBL" id="UZAU01000613">
    <property type="status" value="NOT_ANNOTATED_CDS"/>
    <property type="molecule type" value="Genomic_DNA"/>
</dbReference>
<protein>
    <submittedName>
        <fullName evidence="4">Uncharacterized protein</fullName>
    </submittedName>
</protein>
<dbReference type="GO" id="GO:0032875">
    <property type="term" value="P:regulation of DNA endoreduplication"/>
    <property type="evidence" value="ECO:0007669"/>
    <property type="project" value="InterPro"/>
</dbReference>
<sequence>MCSAEFSKSISLMRVSNSEMIFSEKDLNVSEFMNSFLVRSSSRHPTLERHQINCRLKDRDGGQGVVADHHHHHHENEDDEIVMSKENINININNDNNNNKEDDDRGDKFEVLVSSLKLKIPTRNNVEQFMIRAADHDDQKNTMKGLNNRINYDDDHHHHNDGFKTPTSVDTKIPVILPCPPAPRKPKSTIQKTKRKVNQRPALLDLTTEIESLFPPTVLADLGAKIKKVRQSGNANTNLLL</sequence>
<dbReference type="InterPro" id="IPR040389">
    <property type="entry name" value="SMR"/>
</dbReference>
<name>A0A803R6J9_CANSA</name>
<evidence type="ECO:0000256" key="1">
    <source>
        <dbReference type="ARBA" id="ARBA00023013"/>
    </source>
</evidence>
<dbReference type="Proteomes" id="UP000596661">
    <property type="component" value="Chromosome 6"/>
</dbReference>
<evidence type="ECO:0000313" key="5">
    <source>
        <dbReference type="Proteomes" id="UP000596661"/>
    </source>
</evidence>
<evidence type="ECO:0000256" key="3">
    <source>
        <dbReference type="SAM" id="MobiDB-lite"/>
    </source>
</evidence>
<dbReference type="Gramene" id="novel_model_5683_5bd9a17a">
    <property type="protein sequence ID" value="cds.novel_model_5683_5bd9a17a"/>
    <property type="gene ID" value="novel_gene_2919_5bd9a17a"/>
</dbReference>
<dbReference type="GO" id="GO:0005634">
    <property type="term" value="C:nucleus"/>
    <property type="evidence" value="ECO:0007669"/>
    <property type="project" value="TreeGrafter"/>
</dbReference>
<organism evidence="4 5">
    <name type="scientific">Cannabis sativa</name>
    <name type="common">Hemp</name>
    <name type="synonym">Marijuana</name>
    <dbReference type="NCBI Taxonomy" id="3483"/>
    <lineage>
        <taxon>Eukaryota</taxon>
        <taxon>Viridiplantae</taxon>
        <taxon>Streptophyta</taxon>
        <taxon>Embryophyta</taxon>
        <taxon>Tracheophyta</taxon>
        <taxon>Spermatophyta</taxon>
        <taxon>Magnoliopsida</taxon>
        <taxon>eudicotyledons</taxon>
        <taxon>Gunneridae</taxon>
        <taxon>Pentapetalae</taxon>
        <taxon>rosids</taxon>
        <taxon>fabids</taxon>
        <taxon>Rosales</taxon>
        <taxon>Cannabaceae</taxon>
        <taxon>Cannabis</taxon>
    </lineage>
</organism>
<dbReference type="AlphaFoldDB" id="A0A803R6J9"/>
<reference evidence="4" key="2">
    <citation type="submission" date="2021-03" db="UniProtKB">
        <authorList>
            <consortium name="EnsemblPlants"/>
        </authorList>
    </citation>
    <scope>IDENTIFICATION</scope>
</reference>
<reference evidence="4" key="1">
    <citation type="submission" date="2018-11" db="EMBL/GenBank/DDBJ databases">
        <authorList>
            <person name="Grassa J C."/>
        </authorList>
    </citation>
    <scope>NUCLEOTIDE SEQUENCE [LARGE SCALE GENOMIC DNA]</scope>
</reference>
<proteinExistence type="predicted"/>
<dbReference type="PANTHER" id="PTHR33142:SF65">
    <property type="entry name" value="CYCLIN-DEPENDENT PROTEIN KINASE INHIBITOR SMR2-LIKE"/>
    <property type="match status" value="1"/>
</dbReference>
<evidence type="ECO:0000256" key="2">
    <source>
        <dbReference type="ARBA" id="ARBA00023306"/>
    </source>
</evidence>
<accession>A0A803R6J9</accession>
<keyword evidence="5" id="KW-1185">Reference proteome</keyword>
<dbReference type="PANTHER" id="PTHR33142">
    <property type="entry name" value="CYCLIN-DEPENDENT PROTEIN KINASE INHIBITOR SMR13"/>
    <property type="match status" value="1"/>
</dbReference>
<keyword evidence="2" id="KW-0131">Cell cycle</keyword>
<dbReference type="OMA" id="ERHQINC"/>
<feature type="region of interest" description="Disordered" evidence="3">
    <location>
        <begin position="59"/>
        <end position="78"/>
    </location>
</feature>
<keyword evidence="1" id="KW-0649">Protein kinase inhibitor</keyword>
<dbReference type="OrthoDB" id="1933617at2759"/>
<gene>
    <name evidence="4" type="primary">LOC115721324</name>
</gene>
<dbReference type="EnsemblPlants" id="novel_model_5683_5bd9a17a">
    <property type="protein sequence ID" value="cds.novel_model_5683_5bd9a17a"/>
    <property type="gene ID" value="novel_gene_2919_5bd9a17a"/>
</dbReference>
<dbReference type="GO" id="GO:0004860">
    <property type="term" value="F:protein kinase inhibitor activity"/>
    <property type="evidence" value="ECO:0007669"/>
    <property type="project" value="UniProtKB-KW"/>
</dbReference>